<dbReference type="Pfam" id="PF13556">
    <property type="entry name" value="HTH_30"/>
    <property type="match status" value="1"/>
</dbReference>
<keyword evidence="3" id="KW-1185">Reference proteome</keyword>
<dbReference type="InterPro" id="IPR042070">
    <property type="entry name" value="PucR_C-HTH_sf"/>
</dbReference>
<dbReference type="InterPro" id="IPR051448">
    <property type="entry name" value="CdaR-like_regulators"/>
</dbReference>
<organism evidence="2 3">
    <name type="scientific">Natronincola peptidivorans</name>
    <dbReference type="NCBI Taxonomy" id="426128"/>
    <lineage>
        <taxon>Bacteria</taxon>
        <taxon>Bacillati</taxon>
        <taxon>Bacillota</taxon>
        <taxon>Clostridia</taxon>
        <taxon>Peptostreptococcales</taxon>
        <taxon>Natronincolaceae</taxon>
        <taxon>Natronincola</taxon>
    </lineage>
</organism>
<dbReference type="STRING" id="426128.SAMN05660297_00010"/>
<evidence type="ECO:0000259" key="1">
    <source>
        <dbReference type="Pfam" id="PF13556"/>
    </source>
</evidence>
<reference evidence="2 3" key="1">
    <citation type="submission" date="2016-10" db="EMBL/GenBank/DDBJ databases">
        <authorList>
            <person name="de Groot N.N."/>
        </authorList>
    </citation>
    <scope>NUCLEOTIDE SEQUENCE [LARGE SCALE GENOMIC DNA]</scope>
    <source>
        <strain evidence="2 3">DSM 18979</strain>
    </source>
</reference>
<sequence>MPLTIKRLCEELSYYNCCLFSYSEKTTELKDLHFITEKHTSFQQDILYLGKVSNLTKKQAVLPMGNFLLIEDVPFAQGVFSEKQGNYLVLPSDTDLLEVFNGIKPLIAEELQFMKNATNLLHTLIQGRGIKYIVKRAAEILNNPVILLDTSYRILAYSRAEKIQEEFWHANIERGYCSFEFISAVKKISTLKKAPDTSDPFIVTCYASPNQKLISKVVLDCKVVGYIVVLESQQDFNQESTNFLSLLSNVIAQEIKNSKVLNNITGLMHENFLMDLLDDKISDASILLERIKNTGMPLNKFFYVLVLNVSNYRPSSNYRDALKNGLGGVFTNIYSIFYKDHIVSLISFKEERAFDEKIKSKLMTFIKSHDLTVGVSQRFIDLLTLSNHYKHTLKVLNLGDQLRSEDRIFHCDDFHFYTLLSSILKKENLLDYCHPAVLNLQNFDKKNDTNYSQTLYYYLLNNQNVNETAKSLFVHRNTMTYRLKKIKELIQLNLDDSETIFLITMSYKIIEFLGVN</sequence>
<dbReference type="Proteomes" id="UP000199568">
    <property type="component" value="Unassembled WGS sequence"/>
</dbReference>
<dbReference type="Gene3D" id="1.10.10.2840">
    <property type="entry name" value="PucR C-terminal helix-turn-helix domain"/>
    <property type="match status" value="1"/>
</dbReference>
<evidence type="ECO:0000313" key="2">
    <source>
        <dbReference type="EMBL" id="SES63361.1"/>
    </source>
</evidence>
<dbReference type="PANTHER" id="PTHR33744">
    <property type="entry name" value="CARBOHYDRATE DIACID REGULATOR"/>
    <property type="match status" value="1"/>
</dbReference>
<name>A0A1H9Y3F3_9FIRM</name>
<protein>
    <submittedName>
        <fullName evidence="2">PucR C-terminal helix-turn-helix domain-containing protein</fullName>
    </submittedName>
</protein>
<dbReference type="PANTHER" id="PTHR33744:SF1">
    <property type="entry name" value="DNA-BINDING TRANSCRIPTIONAL ACTIVATOR ADER"/>
    <property type="match status" value="1"/>
</dbReference>
<accession>A0A1H9Y3F3</accession>
<dbReference type="InterPro" id="IPR025736">
    <property type="entry name" value="PucR_C-HTH_dom"/>
</dbReference>
<gene>
    <name evidence="2" type="ORF">SAMN05660297_00010</name>
</gene>
<evidence type="ECO:0000313" key="3">
    <source>
        <dbReference type="Proteomes" id="UP000199568"/>
    </source>
</evidence>
<dbReference type="AlphaFoldDB" id="A0A1H9Y3F3"/>
<dbReference type="EMBL" id="FOHU01000001">
    <property type="protein sequence ID" value="SES63361.1"/>
    <property type="molecule type" value="Genomic_DNA"/>
</dbReference>
<feature type="domain" description="PucR C-terminal helix-turn-helix" evidence="1">
    <location>
        <begin position="453"/>
        <end position="508"/>
    </location>
</feature>
<proteinExistence type="predicted"/>